<dbReference type="PANTHER" id="PTHR31286">
    <property type="entry name" value="GLYCINE-RICH CELL WALL STRUCTURAL PROTEIN 1.8-LIKE"/>
    <property type="match status" value="1"/>
</dbReference>
<feature type="compositionally biased region" description="Basic and acidic residues" evidence="1">
    <location>
        <begin position="244"/>
        <end position="257"/>
    </location>
</feature>
<sequence length="796" mass="90298">MDHLRFSLMEDQSKVLENEPYIIYGSPLLLKPMPKYFRFGKEVISTFPVWVQLRYVPLTLWNPTVFGKICYKIGRRIHMDKLIAHRARITYTRCLVEVDMAKDLVHSVMLQLPNGEDYEQMIYYENLPRYYLQCKVAGHTKESCKGKTSNTSKTVPTKATETDKAQMKEIEAPAAVSQPISSRTETSTGPKPSNILPSIPEIEEGLSPKPNTEQPPPTPVQTSRKPVTDITEVKAPDKASSIPKGEEGRKKKGKDNQLKSGKSTSIVEFCADGGNNRNHGNKAHLASSGKDCSEQIQKLESCKQLQPSPKWSDNDNMEGRLSSTGHGRDNRPDHSLPGYLFNTSPQNPWILLGIFHTWTNNSVWCKLDRAMVNNTWAQKGLNAQANFHLPGKFSDHSPCTVSLMGENDRGATPFKFFNMWMKYEDFQDLVRNSWGMHVQGTAMFRLCKKLKALKGPLKSLNNLHFSHISAGADVAEEDLLIAQQQLYDNHNPVDSQLQIEVPELKAKALKLAEAEMRWDQDNIKESIQRCICALLHGTTGSKGVCSRLSRNIVSKGKSLVSEQAASLTQAISEEEIKAALFSIGEDKSAGPDVIALRDEIIEAEGTLEMGIQRLNQWAPNGVLQTKLAYDFFWPKCAEITWPKLVWHSSIIPRQSFILWLGLKDRLLIKHKLQGMVEDLECPLCRAENETIDYLFFQCSVGNQIWEKIKSWLGIIRAMKTLKATVKWMIKEARGTGFQRKSRELALHARYTTYRGLETREFFRGKIEHPDAIIRSIQIQVYRNIYALFPDYMPDIL</sequence>
<feature type="compositionally biased region" description="Polar residues" evidence="1">
    <location>
        <begin position="301"/>
        <end position="311"/>
    </location>
</feature>
<organism evidence="3 4">
    <name type="scientific">Actinidia rufa</name>
    <dbReference type="NCBI Taxonomy" id="165716"/>
    <lineage>
        <taxon>Eukaryota</taxon>
        <taxon>Viridiplantae</taxon>
        <taxon>Streptophyta</taxon>
        <taxon>Embryophyta</taxon>
        <taxon>Tracheophyta</taxon>
        <taxon>Spermatophyta</taxon>
        <taxon>Magnoliopsida</taxon>
        <taxon>eudicotyledons</taxon>
        <taxon>Gunneridae</taxon>
        <taxon>Pentapetalae</taxon>
        <taxon>asterids</taxon>
        <taxon>Ericales</taxon>
        <taxon>Actinidiaceae</taxon>
        <taxon>Actinidia</taxon>
    </lineage>
</organism>
<feature type="compositionally biased region" description="Basic and acidic residues" evidence="1">
    <location>
        <begin position="160"/>
        <end position="171"/>
    </location>
</feature>
<dbReference type="InterPro" id="IPR040256">
    <property type="entry name" value="At4g02000-like"/>
</dbReference>
<evidence type="ECO:0000259" key="2">
    <source>
        <dbReference type="Pfam" id="PF13966"/>
    </source>
</evidence>
<proteinExistence type="predicted"/>
<feature type="compositionally biased region" description="Polar residues" evidence="1">
    <location>
        <begin position="178"/>
        <end position="191"/>
    </location>
</feature>
<dbReference type="PANTHER" id="PTHR31286:SF168">
    <property type="entry name" value="DUF4283 DOMAIN-CONTAINING PROTEIN"/>
    <property type="match status" value="1"/>
</dbReference>
<dbReference type="InterPro" id="IPR026960">
    <property type="entry name" value="RVT-Znf"/>
</dbReference>
<dbReference type="Proteomes" id="UP000585474">
    <property type="component" value="Unassembled WGS sequence"/>
</dbReference>
<name>A0A7J0FM19_9ERIC</name>
<keyword evidence="4" id="KW-1185">Reference proteome</keyword>
<feature type="region of interest" description="Disordered" evidence="1">
    <location>
        <begin position="301"/>
        <end position="332"/>
    </location>
</feature>
<feature type="region of interest" description="Disordered" evidence="1">
    <location>
        <begin position="142"/>
        <end position="261"/>
    </location>
</feature>
<dbReference type="AlphaFoldDB" id="A0A7J0FM19"/>
<dbReference type="EMBL" id="BJWL01000013">
    <property type="protein sequence ID" value="GFY99623.1"/>
    <property type="molecule type" value="Genomic_DNA"/>
</dbReference>
<dbReference type="OrthoDB" id="1622315at2759"/>
<comment type="caution">
    <text evidence="3">The sequence shown here is derived from an EMBL/GenBank/DDBJ whole genome shotgun (WGS) entry which is preliminary data.</text>
</comment>
<protein>
    <recommendedName>
        <fullName evidence="2">Reverse transcriptase zinc-binding domain-containing protein</fullName>
    </recommendedName>
</protein>
<evidence type="ECO:0000313" key="3">
    <source>
        <dbReference type="EMBL" id="GFY99623.1"/>
    </source>
</evidence>
<gene>
    <name evidence="3" type="ORF">Acr_13g0010230</name>
</gene>
<feature type="compositionally biased region" description="Polar residues" evidence="1">
    <location>
        <begin position="146"/>
        <end position="159"/>
    </location>
</feature>
<reference evidence="3 4" key="1">
    <citation type="submission" date="2019-07" db="EMBL/GenBank/DDBJ databases">
        <title>De Novo Assembly of kiwifruit Actinidia rufa.</title>
        <authorList>
            <person name="Sugita-Konishi S."/>
            <person name="Sato K."/>
            <person name="Mori E."/>
            <person name="Abe Y."/>
            <person name="Kisaki G."/>
            <person name="Hamano K."/>
            <person name="Suezawa K."/>
            <person name="Otani M."/>
            <person name="Fukuda T."/>
            <person name="Manabe T."/>
            <person name="Gomi K."/>
            <person name="Tabuchi M."/>
            <person name="Akimitsu K."/>
            <person name="Kataoka I."/>
        </authorList>
    </citation>
    <scope>NUCLEOTIDE SEQUENCE [LARGE SCALE GENOMIC DNA]</scope>
    <source>
        <strain evidence="4">cv. Fuchu</strain>
    </source>
</reference>
<evidence type="ECO:0000256" key="1">
    <source>
        <dbReference type="SAM" id="MobiDB-lite"/>
    </source>
</evidence>
<dbReference type="Pfam" id="PF13966">
    <property type="entry name" value="zf-RVT"/>
    <property type="match status" value="1"/>
</dbReference>
<feature type="domain" description="Reverse transcriptase zinc-binding" evidence="2">
    <location>
        <begin position="625"/>
        <end position="705"/>
    </location>
</feature>
<accession>A0A7J0FM19</accession>
<evidence type="ECO:0000313" key="4">
    <source>
        <dbReference type="Proteomes" id="UP000585474"/>
    </source>
</evidence>